<feature type="transmembrane region" description="Helical" evidence="2">
    <location>
        <begin position="193"/>
        <end position="209"/>
    </location>
</feature>
<feature type="transmembrane region" description="Helical" evidence="2">
    <location>
        <begin position="53"/>
        <end position="71"/>
    </location>
</feature>
<dbReference type="SMART" id="SM00460">
    <property type="entry name" value="TGc"/>
    <property type="match status" value="1"/>
</dbReference>
<name>A0ABN3UXQ2_9MICO</name>
<evidence type="ECO:0000256" key="2">
    <source>
        <dbReference type="SAM" id="Phobius"/>
    </source>
</evidence>
<sequence length="825" mass="87218">MTTPPTGAPDHTTGPGRDSTSPGRTRARTSWTSTRSRLAASSRRGGLLPGRDALVDAAFTVVLVGLALVGFRTDFAGLVWVLPAVAGLVLGLLVTHVTTAYRLPIVAPLAAVTVLYLLLGGPLAVRRDLVGGVLPSGQTFLDLADVSVHGWKRLVTLLPPVDTGSGLLALPLIVGLLGGCVTYAVARRWSSPYAVLPAPLVLLALGIVLGTLEPAALTVQGAVFAVLGIGWMVARAARTRAPLQNGAGQRTRYGIGAALVGIALVAGYVVGPLLPGAGSTTRLVARSHVVPPIDIAAFASPLAGYRKYTEPNPSALWDTPLLEVQGLPAGTPLRFATLDSYDGAVWGASERANSGSLVPGAAFQQVGEVVSTKGPGRKVEVQVSVPEGGYGDVWLPTAGTVAGVKFEGRRADTLAGRLWLNIDTNTALVPDRLEPGDRYTFTAYVPPTQEKMPTSLPIDQSSLADEIDTSFLDAKLDAFTGDAADPWAQFTAIAKVMASEGAYTDGGTENSVERYYLPGHSLGRLARFVGLAQLAGNDEQYASTLALMANRVGVPTRVVMGAITPDSGPVRGQDVHAWVEVRDSQGQWVPVLPGNFLPDRNKKPKELQTKVEDRKVGALVPPPAGVNPPSVLQGPDQAQNATNLKKPPKKLFDPSAWPWWVQWLAVLGLVLVALTALYWTIRGLKAWRRRRHATRGPTASRVAWAWADLMASARSYGHRIPRRSTRLEQASAAGGPVDLRPLARSANGHVFGPGEPSADEAAAYFAATTAARKDLRANADFWRRLRSDVDLRPLFTRGPAKVKAPTRAATPDTPSPAQPTPVGSM</sequence>
<dbReference type="PANTHER" id="PTHR42736">
    <property type="entry name" value="PROTEIN-GLUTAMINE GAMMA-GLUTAMYLTRANSFERASE"/>
    <property type="match status" value="1"/>
</dbReference>
<dbReference type="Proteomes" id="UP001501326">
    <property type="component" value="Unassembled WGS sequence"/>
</dbReference>
<dbReference type="InterPro" id="IPR052901">
    <property type="entry name" value="Bact_TGase-like"/>
</dbReference>
<feature type="transmembrane region" description="Helical" evidence="2">
    <location>
        <begin position="167"/>
        <end position="186"/>
    </location>
</feature>
<comment type="caution">
    <text evidence="4">The sequence shown here is derived from an EMBL/GenBank/DDBJ whole genome shotgun (WGS) entry which is preliminary data.</text>
</comment>
<keyword evidence="2" id="KW-0812">Transmembrane</keyword>
<keyword evidence="2" id="KW-0472">Membrane</keyword>
<protein>
    <submittedName>
        <fullName evidence="4">Transglutaminase domain-containing protein</fullName>
    </submittedName>
</protein>
<dbReference type="SUPFAM" id="SSF54001">
    <property type="entry name" value="Cysteine proteinases"/>
    <property type="match status" value="2"/>
</dbReference>
<feature type="transmembrane region" description="Helical" evidence="2">
    <location>
        <begin position="215"/>
        <end position="234"/>
    </location>
</feature>
<dbReference type="PANTHER" id="PTHR42736:SF1">
    <property type="entry name" value="PROTEIN-GLUTAMINE GAMMA-GLUTAMYLTRANSFERASE"/>
    <property type="match status" value="1"/>
</dbReference>
<dbReference type="RefSeq" id="WP_344194698.1">
    <property type="nucleotide sequence ID" value="NZ_BAAARN010000003.1"/>
</dbReference>
<organism evidence="4 5">
    <name type="scientific">Pedococcus aerophilus</name>
    <dbReference type="NCBI Taxonomy" id="436356"/>
    <lineage>
        <taxon>Bacteria</taxon>
        <taxon>Bacillati</taxon>
        <taxon>Actinomycetota</taxon>
        <taxon>Actinomycetes</taxon>
        <taxon>Micrococcales</taxon>
        <taxon>Intrasporangiaceae</taxon>
        <taxon>Pedococcus</taxon>
    </lineage>
</organism>
<feature type="transmembrane region" description="Helical" evidence="2">
    <location>
        <begin position="77"/>
        <end position="98"/>
    </location>
</feature>
<feature type="region of interest" description="Disordered" evidence="1">
    <location>
        <begin position="797"/>
        <end position="825"/>
    </location>
</feature>
<gene>
    <name evidence="4" type="ORF">GCM10009867_29160</name>
</gene>
<feature type="transmembrane region" description="Helical" evidence="2">
    <location>
        <begin position="105"/>
        <end position="125"/>
    </location>
</feature>
<evidence type="ECO:0000256" key="1">
    <source>
        <dbReference type="SAM" id="MobiDB-lite"/>
    </source>
</evidence>
<keyword evidence="2" id="KW-1133">Transmembrane helix</keyword>
<evidence type="ECO:0000313" key="5">
    <source>
        <dbReference type="Proteomes" id="UP001501326"/>
    </source>
</evidence>
<feature type="transmembrane region" description="Helical" evidence="2">
    <location>
        <begin position="255"/>
        <end position="274"/>
    </location>
</feature>
<feature type="region of interest" description="Disordered" evidence="1">
    <location>
        <begin position="618"/>
        <end position="647"/>
    </location>
</feature>
<keyword evidence="5" id="KW-1185">Reference proteome</keyword>
<feature type="transmembrane region" description="Helical" evidence="2">
    <location>
        <begin position="657"/>
        <end position="681"/>
    </location>
</feature>
<proteinExistence type="predicted"/>
<dbReference type="InterPro" id="IPR038765">
    <property type="entry name" value="Papain-like_cys_pep_sf"/>
</dbReference>
<dbReference type="Gene3D" id="3.10.620.30">
    <property type="match status" value="1"/>
</dbReference>
<reference evidence="4 5" key="1">
    <citation type="journal article" date="2019" name="Int. J. Syst. Evol. Microbiol.">
        <title>The Global Catalogue of Microorganisms (GCM) 10K type strain sequencing project: providing services to taxonomists for standard genome sequencing and annotation.</title>
        <authorList>
            <consortium name="The Broad Institute Genomics Platform"/>
            <consortium name="The Broad Institute Genome Sequencing Center for Infectious Disease"/>
            <person name="Wu L."/>
            <person name="Ma J."/>
        </authorList>
    </citation>
    <scope>NUCLEOTIDE SEQUENCE [LARGE SCALE GENOMIC DNA]</scope>
    <source>
        <strain evidence="4 5">JCM 16378</strain>
    </source>
</reference>
<dbReference type="Pfam" id="PF01841">
    <property type="entry name" value="Transglut_core"/>
    <property type="match status" value="1"/>
</dbReference>
<evidence type="ECO:0000313" key="4">
    <source>
        <dbReference type="EMBL" id="GAA2738334.1"/>
    </source>
</evidence>
<accession>A0ABN3UXQ2</accession>
<feature type="region of interest" description="Disordered" evidence="1">
    <location>
        <begin position="1"/>
        <end position="35"/>
    </location>
</feature>
<feature type="domain" description="Transglutaminase-like" evidence="3">
    <location>
        <begin position="530"/>
        <end position="595"/>
    </location>
</feature>
<dbReference type="EMBL" id="BAAARN010000003">
    <property type="protein sequence ID" value="GAA2738334.1"/>
    <property type="molecule type" value="Genomic_DNA"/>
</dbReference>
<dbReference type="InterPro" id="IPR002931">
    <property type="entry name" value="Transglutaminase-like"/>
</dbReference>
<evidence type="ECO:0000259" key="3">
    <source>
        <dbReference type="SMART" id="SM00460"/>
    </source>
</evidence>